<feature type="domain" description="FAD-binding" evidence="1">
    <location>
        <begin position="6"/>
        <end position="297"/>
    </location>
</feature>
<evidence type="ECO:0000313" key="3">
    <source>
        <dbReference type="Proteomes" id="UP001163687"/>
    </source>
</evidence>
<evidence type="ECO:0000313" key="2">
    <source>
        <dbReference type="EMBL" id="BDG61145.1"/>
    </source>
</evidence>
<dbReference type="EMBL" id="AP025628">
    <property type="protein sequence ID" value="BDG61145.1"/>
    <property type="molecule type" value="Genomic_DNA"/>
</dbReference>
<organism evidence="2 3">
    <name type="scientific">Caldinitratiruptor microaerophilus</name>
    <dbReference type="NCBI Taxonomy" id="671077"/>
    <lineage>
        <taxon>Bacteria</taxon>
        <taxon>Bacillati</taxon>
        <taxon>Bacillota</taxon>
        <taxon>Clostridia</taxon>
        <taxon>Eubacteriales</taxon>
        <taxon>Symbiobacteriaceae</taxon>
        <taxon>Caldinitratiruptor</taxon>
    </lineage>
</organism>
<dbReference type="RefSeq" id="WP_264841819.1">
    <property type="nucleotide sequence ID" value="NZ_AP025628.1"/>
</dbReference>
<keyword evidence="3" id="KW-1185">Reference proteome</keyword>
<dbReference type="GO" id="GO:0016628">
    <property type="term" value="F:oxidoreductase activity, acting on the CH-CH group of donors, NAD or NADP as acceptor"/>
    <property type="evidence" value="ECO:0007669"/>
    <property type="project" value="InterPro"/>
</dbReference>
<dbReference type="SUPFAM" id="SSF51905">
    <property type="entry name" value="FAD/NAD(P)-binding domain"/>
    <property type="match status" value="1"/>
</dbReference>
<reference evidence="2" key="1">
    <citation type="submission" date="2022-03" db="EMBL/GenBank/DDBJ databases">
        <title>Complete genome sequence of Caldinitratiruptor microaerophilus.</title>
        <authorList>
            <person name="Mukaiyama R."/>
            <person name="Nishiyama T."/>
            <person name="Ueda K."/>
        </authorList>
    </citation>
    <scope>NUCLEOTIDE SEQUENCE</scope>
    <source>
        <strain evidence="2">JCM 16183</strain>
    </source>
</reference>
<dbReference type="PANTHER" id="PTHR42685:SF22">
    <property type="entry name" value="CONDITIONED MEDIUM FACTOR RECEPTOR 1"/>
    <property type="match status" value="1"/>
</dbReference>
<sequence>MRVIYDAVVVGGGPAGTTAAYMLASAGARVALVEKEQYPRTKVCAGGVTPRARALLQPILGPRWNAAVQSAVRSVVVWAQGRSPLRFSGGEPLWHTVSRDVLDFLLANAAAEAGAEVVTGWRVTGVEWGDSVLEVRSPRGVLLARAVIGADGARGVVARSLRIRPQPRRAPALEAEIPVSSAPGWSGEEAWVDHGVVPMGYAWMFPKGDRISVGVSGLTTGNRLRPALRAFLAAHSLDPDAATVRGWMIPVWCRNERVSAGSVLLVGDAAGLADPLTGEGIYYAVQSAALAASALLATGPGPNAGRVYEASLTETLRGDLYWAMILARVVGWSPQLTQEWLQRYPAAFEWLRDVAAGHTSYRQLIHRIGSSRVADLLQGIVADRGSSRGEGTRG</sequence>
<dbReference type="KEGG" id="cmic:caldi_22350"/>
<dbReference type="InterPro" id="IPR036188">
    <property type="entry name" value="FAD/NAD-bd_sf"/>
</dbReference>
<dbReference type="PANTHER" id="PTHR42685">
    <property type="entry name" value="GERANYLGERANYL DIPHOSPHATE REDUCTASE"/>
    <property type="match status" value="1"/>
</dbReference>
<dbReference type="AlphaFoldDB" id="A0AA35G8L2"/>
<proteinExistence type="predicted"/>
<dbReference type="NCBIfam" id="TIGR02032">
    <property type="entry name" value="GG-red-SF"/>
    <property type="match status" value="1"/>
</dbReference>
<dbReference type="GO" id="GO:0071949">
    <property type="term" value="F:FAD binding"/>
    <property type="evidence" value="ECO:0007669"/>
    <property type="project" value="InterPro"/>
</dbReference>
<protein>
    <submittedName>
        <fullName evidence="2">Geranylgeranyl reductase</fullName>
    </submittedName>
</protein>
<accession>A0AA35G8L2</accession>
<dbReference type="InterPro" id="IPR011777">
    <property type="entry name" value="Geranylgeranyl_Rdtase_fam"/>
</dbReference>
<dbReference type="Pfam" id="PF01494">
    <property type="entry name" value="FAD_binding_3"/>
    <property type="match status" value="1"/>
</dbReference>
<dbReference type="InterPro" id="IPR050407">
    <property type="entry name" value="Geranylgeranyl_reductase"/>
</dbReference>
<evidence type="ECO:0000259" key="1">
    <source>
        <dbReference type="Pfam" id="PF01494"/>
    </source>
</evidence>
<dbReference type="Proteomes" id="UP001163687">
    <property type="component" value="Chromosome"/>
</dbReference>
<name>A0AA35G8L2_9FIRM</name>
<dbReference type="Gene3D" id="3.50.50.60">
    <property type="entry name" value="FAD/NAD(P)-binding domain"/>
    <property type="match status" value="1"/>
</dbReference>
<dbReference type="PRINTS" id="PR00420">
    <property type="entry name" value="RNGMNOXGNASE"/>
</dbReference>
<dbReference type="InterPro" id="IPR002938">
    <property type="entry name" value="FAD-bd"/>
</dbReference>
<gene>
    <name evidence="2" type="ORF">caldi_22350</name>
</gene>